<organism evidence="2">
    <name type="scientific">Heligmosomoides polygyrus</name>
    <name type="common">Parasitic roundworm</name>
    <dbReference type="NCBI Taxonomy" id="6339"/>
    <lineage>
        <taxon>Eukaryota</taxon>
        <taxon>Metazoa</taxon>
        <taxon>Ecdysozoa</taxon>
        <taxon>Nematoda</taxon>
        <taxon>Chromadorea</taxon>
        <taxon>Rhabditida</taxon>
        <taxon>Rhabditina</taxon>
        <taxon>Rhabditomorpha</taxon>
        <taxon>Strongyloidea</taxon>
        <taxon>Heligmosomidae</taxon>
        <taxon>Heligmosomoides</taxon>
    </lineage>
</organism>
<dbReference type="OrthoDB" id="5825018at2759"/>
<protein>
    <recommendedName>
        <fullName evidence="1">ShKT domain-containing protein</fullName>
    </recommendedName>
</protein>
<feature type="domain" description="ShKT" evidence="1">
    <location>
        <begin position="29"/>
        <end position="53"/>
    </location>
</feature>
<dbReference type="Gene3D" id="1.10.10.1940">
    <property type="match status" value="1"/>
</dbReference>
<reference evidence="2" key="1">
    <citation type="submission" date="2018-11" db="EMBL/GenBank/DDBJ databases">
        <authorList>
            <consortium name="Pathogen Informatics"/>
        </authorList>
    </citation>
    <scope>NUCLEOTIDE SEQUENCE [LARGE SCALE GENOMIC DNA]</scope>
</reference>
<gene>
    <name evidence="2" type="ORF">HPBE_LOCUS3303</name>
</gene>
<feature type="domain" description="ShKT" evidence="1">
    <location>
        <begin position="1"/>
        <end position="12"/>
    </location>
</feature>
<evidence type="ECO:0000313" key="2">
    <source>
        <dbReference type="EMBL" id="VDO33320.1"/>
    </source>
</evidence>
<dbReference type="InterPro" id="IPR003582">
    <property type="entry name" value="ShKT_dom"/>
</dbReference>
<dbReference type="EMBL" id="UZAH01007826">
    <property type="protein sequence ID" value="VDO33320.1"/>
    <property type="molecule type" value="Genomic_DNA"/>
</dbReference>
<sequence>MQVYCQRTCGYCATTTTTTGLTRIGVSWNGFCTNTFYTLAQRKAYCAKSCNLC</sequence>
<proteinExistence type="predicted"/>
<evidence type="ECO:0000259" key="1">
    <source>
        <dbReference type="Pfam" id="PF01549"/>
    </source>
</evidence>
<name>A0A3P7UEA0_HELPZ</name>
<dbReference type="AlphaFoldDB" id="A0A3P7UEA0"/>
<dbReference type="Pfam" id="PF01549">
    <property type="entry name" value="ShK"/>
    <property type="match status" value="2"/>
</dbReference>
<accession>A0A3P7UEA0</accession>